<name>A0ACB9WEG7_CHAAC</name>
<evidence type="ECO:0000313" key="2">
    <source>
        <dbReference type="Proteomes" id="UP001057452"/>
    </source>
</evidence>
<keyword evidence="2" id="KW-1185">Reference proteome</keyword>
<proteinExistence type="predicted"/>
<protein>
    <submittedName>
        <fullName evidence="1">Uncharacterized protein</fullName>
    </submittedName>
</protein>
<reference evidence="1" key="1">
    <citation type="submission" date="2022-05" db="EMBL/GenBank/DDBJ databases">
        <title>Chromosome-level genome of Chaenocephalus aceratus.</title>
        <authorList>
            <person name="Park H."/>
        </authorList>
    </citation>
    <scope>NUCLEOTIDE SEQUENCE</scope>
    <source>
        <strain evidence="1">KU_202001</strain>
    </source>
</reference>
<dbReference type="EMBL" id="CM043800">
    <property type="protein sequence ID" value="KAI4811196.1"/>
    <property type="molecule type" value="Genomic_DNA"/>
</dbReference>
<accession>A0ACB9WEG7</accession>
<gene>
    <name evidence="1" type="ORF">KUCAC02_014113</name>
</gene>
<evidence type="ECO:0000313" key="1">
    <source>
        <dbReference type="EMBL" id="KAI4811196.1"/>
    </source>
</evidence>
<sequence length="263" mass="31514">MAALSNAEKQRRYRARRDSDNERRQQYLDKEKAKWKKDREQGNKKKVSDLSERERREQRKKWQEKKKKLRDKARASVMTTPPRSRDNAAQQGPSRQYIVGRSNVRRGRRMLQNQIEKLEATLKREIRKNYKYKKRDQRLAGENKSPRSKVNYLLRNQIVKDTIRKRLLLQEAIIEDIRNKYKNTRKEREKQIIAKTTIGKIIKKYRLQRDAQKILGFSKKRGQRPDGALLTFERKVSNRLPAECKAKVKAFYLRDDVSRMTTG</sequence>
<comment type="caution">
    <text evidence="1">The sequence shown here is derived from an EMBL/GenBank/DDBJ whole genome shotgun (WGS) entry which is preliminary data.</text>
</comment>
<dbReference type="Proteomes" id="UP001057452">
    <property type="component" value="Chromosome 16"/>
</dbReference>
<organism evidence="1 2">
    <name type="scientific">Chaenocephalus aceratus</name>
    <name type="common">Blackfin icefish</name>
    <name type="synonym">Chaenichthys aceratus</name>
    <dbReference type="NCBI Taxonomy" id="36190"/>
    <lineage>
        <taxon>Eukaryota</taxon>
        <taxon>Metazoa</taxon>
        <taxon>Chordata</taxon>
        <taxon>Craniata</taxon>
        <taxon>Vertebrata</taxon>
        <taxon>Euteleostomi</taxon>
        <taxon>Actinopterygii</taxon>
        <taxon>Neopterygii</taxon>
        <taxon>Teleostei</taxon>
        <taxon>Neoteleostei</taxon>
        <taxon>Acanthomorphata</taxon>
        <taxon>Eupercaria</taxon>
        <taxon>Perciformes</taxon>
        <taxon>Notothenioidei</taxon>
        <taxon>Channichthyidae</taxon>
        <taxon>Chaenocephalus</taxon>
    </lineage>
</organism>